<dbReference type="SMART" id="SM00220">
    <property type="entry name" value="S_TKc"/>
    <property type="match status" value="1"/>
</dbReference>
<dbReference type="SMART" id="SM00133">
    <property type="entry name" value="S_TK_X"/>
    <property type="match status" value="1"/>
</dbReference>
<name>A0A0E9NIE5_SAICN</name>
<dbReference type="InterPro" id="IPR011009">
    <property type="entry name" value="Kinase-like_dom_sf"/>
</dbReference>
<feature type="compositionally biased region" description="Low complexity" evidence="11">
    <location>
        <begin position="336"/>
        <end position="358"/>
    </location>
</feature>
<feature type="region of interest" description="Disordered" evidence="11">
    <location>
        <begin position="1286"/>
        <end position="1308"/>
    </location>
</feature>
<feature type="region of interest" description="Disordered" evidence="11">
    <location>
        <begin position="1371"/>
        <end position="1513"/>
    </location>
</feature>
<evidence type="ECO:0000256" key="8">
    <source>
        <dbReference type="ARBA" id="ARBA00047899"/>
    </source>
</evidence>
<gene>
    <name evidence="15" type="ORF">G7K_3768-t1</name>
</gene>
<evidence type="ECO:0000259" key="13">
    <source>
        <dbReference type="PROSITE" id="PS50110"/>
    </source>
</evidence>
<evidence type="ECO:0000259" key="12">
    <source>
        <dbReference type="PROSITE" id="PS50011"/>
    </source>
</evidence>
<proteinExistence type="predicted"/>
<accession>A0A0E9NIE5</accession>
<dbReference type="GO" id="GO:1901992">
    <property type="term" value="P:positive regulation of mitotic cell cycle phase transition"/>
    <property type="evidence" value="ECO:0007669"/>
    <property type="project" value="UniProtKB-ARBA"/>
</dbReference>
<evidence type="ECO:0000256" key="6">
    <source>
        <dbReference type="ARBA" id="ARBA00022777"/>
    </source>
</evidence>
<comment type="catalytic activity">
    <reaction evidence="8">
        <text>L-threonyl-[protein] + ATP = O-phospho-L-threonyl-[protein] + ADP + H(+)</text>
        <dbReference type="Rhea" id="RHEA:46608"/>
        <dbReference type="Rhea" id="RHEA-COMP:11060"/>
        <dbReference type="Rhea" id="RHEA-COMP:11605"/>
        <dbReference type="ChEBI" id="CHEBI:15378"/>
        <dbReference type="ChEBI" id="CHEBI:30013"/>
        <dbReference type="ChEBI" id="CHEBI:30616"/>
        <dbReference type="ChEBI" id="CHEBI:61977"/>
        <dbReference type="ChEBI" id="CHEBI:456216"/>
        <dbReference type="EC" id="2.7.11.1"/>
    </reaction>
</comment>
<feature type="domain" description="AGC-kinase C-terminal" evidence="14">
    <location>
        <begin position="1207"/>
        <end position="1322"/>
    </location>
</feature>
<evidence type="ECO:0000256" key="7">
    <source>
        <dbReference type="ARBA" id="ARBA00022840"/>
    </source>
</evidence>
<evidence type="ECO:0000256" key="9">
    <source>
        <dbReference type="ARBA" id="ARBA00048679"/>
    </source>
</evidence>
<dbReference type="Gene3D" id="1.10.510.10">
    <property type="entry name" value="Transferase(Phosphotransferase) domain 1"/>
    <property type="match status" value="2"/>
</dbReference>
<dbReference type="GO" id="GO:0005634">
    <property type="term" value="C:nucleus"/>
    <property type="evidence" value="ECO:0007669"/>
    <property type="project" value="TreeGrafter"/>
</dbReference>
<dbReference type="PROSITE" id="PS50110">
    <property type="entry name" value="RESPONSE_REGULATORY"/>
    <property type="match status" value="1"/>
</dbReference>
<dbReference type="GO" id="GO:0005524">
    <property type="term" value="F:ATP binding"/>
    <property type="evidence" value="ECO:0007669"/>
    <property type="project" value="UniProtKB-KW"/>
</dbReference>
<dbReference type="PROSITE" id="PS51285">
    <property type="entry name" value="AGC_KINASE_CTER"/>
    <property type="match status" value="1"/>
</dbReference>
<dbReference type="Gene3D" id="3.40.50.2300">
    <property type="match status" value="1"/>
</dbReference>
<feature type="compositionally biased region" description="Polar residues" evidence="11">
    <location>
        <begin position="962"/>
        <end position="984"/>
    </location>
</feature>
<evidence type="ECO:0000313" key="16">
    <source>
        <dbReference type="Proteomes" id="UP000033140"/>
    </source>
</evidence>
<comment type="caution">
    <text evidence="15">The sequence shown here is derived from an EMBL/GenBank/DDBJ whole genome shotgun (WGS) entry which is preliminary data.</text>
</comment>
<feature type="region of interest" description="Disordered" evidence="11">
    <location>
        <begin position="1"/>
        <end position="42"/>
    </location>
</feature>
<dbReference type="OMA" id="HNRRFVG"/>
<sequence>MATEYLSPHGYNSSPLRTGIPISTTPSPPPSSSSHSLDLLNLELPPPSAAETLDLREAAEQAQSQNVVIELTLSGMLRWVSPTWQDVLGSDPSTVVGRPIRELLVGNRDAFTEGIGRLLEDGGHSHRIRFLMEVGGSHTGRVGGGGGSGDEDDERVFAQDEDYDCTTSHILDLEAQGILLHAPASSNSPLASGVTDTMWVIRPLPTPRSLTLNLDPTLVSTLGVGAEVLASYLTDIASDPDTHPSEIGDRAPGSVMCRICEREIQSWYFERHSELCLVVHKAESEVQGAQDLGRDMRGVVVGVMDRLEGGDREVEYRGLKILPPPPPPITWGSGTGSAPGTSPRSPRQSRPSALASSPVHSGGSRRPVQCLRTLEVMLDLLDTALDISTPTIREDSETAAQFNEQGEWELRVQSPASEKRISQVLGFHRLSGPWEMSFQSSSSDGDGAGSGVGGGDGLRLLCEDVEICARAKVDAVMRLRNAIQYGERIRQELYLQVQDVIDTAIERAIAGSEGELENVEDEDEMMEEEEGMGVPPVLNEAVFKQPWTQTRSQSPGGFGVGDERRGSQPGSPGTRPGTGTGTRTGTGGVSSGVFTPKLVRHESEERVSPGQSPSHKNVGAGKSYMDIPTADSDSNSPGGSGPSSRQGQQSQSPHAESPASDSEVSQPRAVHPRFSGLYGSPRRQPSPSRFMSSPLKQQQVYKLSIPADPSTAMTEGLSSSFGSSTGFAGHRRQVSVGSEGSGSIGFGNYGRFMPPPSPRVASLTPPTRATPPSIKDFDIIKPISKGAFGSVYLAKKKTTGEYFAIKILKKADMIAKNQVTNVRAERAILMAQGENPFVAKLWFTFQTKEYLYLVMEYCNGGDCAALIKILGGLSEDWAKKYMAEIVLGVKYLHEHGIVHRDLKPDNFLIDQRGHLKLTDFGLSRMGLIGRQHRAQAHVQTTDRNSPELVMAQPLFIRERATSYGSQGSGNRDDNSPSSAGSTPSMLPDAGNGINAPSYFMLNRHGSGTGSRRTSGVGESGDSSIARSFSGLALNSQAGRSRRGSIDSVGSVSSSFSTSALHTISSEPTLSTAMTVSSSATAAVMMLPPQLSLFDPNDSTRKFVGTPDYLAPETIKGTGQDEMSDWWSLGCILFEFMFGVPPFHDETPEKVFENILERRIIWPEEEDGDEHLISEQARDLINRLLCVDQTQRLGANGADEVTSHPFFKGINWEHLLDEEASFVPTPDNPEDTEYFDRRGATEFQDIDEQAVLSEESPSQSDKEKERALAMAKLGGAYKPKLMPLAIPPHVRERKPRDRRSSEPAQDNFGSFMFKNLPVLDRANKDVIQRLRSEHLQLVPVDKAGHAVRHGSVPNLDRPRSPSIMSLQSTSSMPIAFSSGPSSPVSSAPTTSSGHGSGLVPPAILVPSSPSSPTQSRPSVSFCNEPESVRQHKKHNSESFSSASSSPTQRAFPTPPRRRSTISGMSPRSRAFSMGSAPAPGVERPFFPESFKKSKRRSQVFDPSPSSSDTEDARGSALLRVQRRRHHSRRLSNVLPPGVPQYRPLDVLIAEDNPVSRAVLEKQLETLCNRCVGAPDGATLVRLAMSKIKFDIIFSDINLPQINGNDAARMIRTTRNTNANTPLVAVTSYINDITDSSLFDAQLEKPPTKQHIIETLEKLCAWRTPPIAIMEAENSSRYAAPASPRTPWLSKVIEGTENVQNLVDKAAEAPSRAVGINGKAKAADMGPGVIKE</sequence>
<feature type="compositionally biased region" description="Gly residues" evidence="11">
    <location>
        <begin position="576"/>
        <end position="590"/>
    </location>
</feature>
<feature type="domain" description="Protein kinase" evidence="12">
    <location>
        <begin position="777"/>
        <end position="1206"/>
    </location>
</feature>
<keyword evidence="7" id="KW-0067">ATP-binding</keyword>
<dbReference type="PROSITE" id="PS00108">
    <property type="entry name" value="PROTEIN_KINASE_ST"/>
    <property type="match status" value="1"/>
</dbReference>
<feature type="domain" description="Response regulatory" evidence="13">
    <location>
        <begin position="1544"/>
        <end position="1658"/>
    </location>
</feature>
<keyword evidence="5" id="KW-0547">Nucleotide-binding</keyword>
<dbReference type="InterPro" id="IPR001789">
    <property type="entry name" value="Sig_transdc_resp-reg_receiver"/>
</dbReference>
<feature type="compositionally biased region" description="Low complexity" evidence="11">
    <location>
        <begin position="1405"/>
        <end position="1419"/>
    </location>
</feature>
<feature type="compositionally biased region" description="Low complexity" evidence="11">
    <location>
        <begin position="32"/>
        <end position="42"/>
    </location>
</feature>
<feature type="compositionally biased region" description="Low complexity" evidence="11">
    <location>
        <begin position="1376"/>
        <end position="1392"/>
    </location>
</feature>
<feature type="compositionally biased region" description="Low complexity" evidence="11">
    <location>
        <begin position="1009"/>
        <end position="1020"/>
    </location>
</feature>
<evidence type="ECO:0000256" key="2">
    <source>
        <dbReference type="ARBA" id="ARBA00022527"/>
    </source>
</evidence>
<reference evidence="15 16" key="3">
    <citation type="journal article" date="2015" name="Genome Announc.">
        <title>Draft Genome Sequence of the Archiascomycetous Yeast Saitoella complicata.</title>
        <authorList>
            <person name="Yamauchi K."/>
            <person name="Kondo S."/>
            <person name="Hamamoto M."/>
            <person name="Takahashi Y."/>
            <person name="Ogura Y."/>
            <person name="Hayashi T."/>
            <person name="Nishida H."/>
        </authorList>
    </citation>
    <scope>NUCLEOTIDE SEQUENCE [LARGE SCALE GENOMIC DNA]</scope>
    <source>
        <strain evidence="15 16">NRRL Y-17804</strain>
    </source>
</reference>
<keyword evidence="16" id="KW-1185">Reference proteome</keyword>
<evidence type="ECO:0000256" key="4">
    <source>
        <dbReference type="ARBA" id="ARBA00022679"/>
    </source>
</evidence>
<keyword evidence="2" id="KW-0723">Serine/threonine-protein kinase</keyword>
<dbReference type="GO" id="GO:0004674">
    <property type="term" value="F:protein serine/threonine kinase activity"/>
    <property type="evidence" value="ECO:0007669"/>
    <property type="project" value="UniProtKB-KW"/>
</dbReference>
<dbReference type="FunFam" id="1.10.510.10:FF:000340">
    <property type="entry name" value="Serine threonine protein kinase"/>
    <property type="match status" value="1"/>
</dbReference>
<keyword evidence="6" id="KW-0418">Kinase</keyword>
<dbReference type="PANTHER" id="PTHR24356">
    <property type="entry name" value="SERINE/THREONINE-PROTEIN KINASE"/>
    <property type="match status" value="1"/>
</dbReference>
<dbReference type="Gene3D" id="3.30.200.20">
    <property type="entry name" value="Phosphorylase Kinase, domain 1"/>
    <property type="match status" value="2"/>
</dbReference>
<keyword evidence="3 10" id="KW-0597">Phosphoprotein</keyword>
<dbReference type="GO" id="GO:0005737">
    <property type="term" value="C:cytoplasm"/>
    <property type="evidence" value="ECO:0007669"/>
    <property type="project" value="TreeGrafter"/>
</dbReference>
<organism evidence="15 16">
    <name type="scientific">Saitoella complicata (strain BCRC 22490 / CBS 7301 / JCM 7358 / NBRC 10748 / NRRL Y-17804)</name>
    <dbReference type="NCBI Taxonomy" id="698492"/>
    <lineage>
        <taxon>Eukaryota</taxon>
        <taxon>Fungi</taxon>
        <taxon>Dikarya</taxon>
        <taxon>Ascomycota</taxon>
        <taxon>Taphrinomycotina</taxon>
        <taxon>Taphrinomycotina incertae sedis</taxon>
        <taxon>Saitoella</taxon>
    </lineage>
</organism>
<dbReference type="PROSITE" id="PS50011">
    <property type="entry name" value="PROTEIN_KINASE_DOM"/>
    <property type="match status" value="1"/>
</dbReference>
<dbReference type="Pfam" id="PF00069">
    <property type="entry name" value="Pkinase"/>
    <property type="match status" value="2"/>
</dbReference>
<reference evidence="15 16" key="1">
    <citation type="journal article" date="2011" name="J. Gen. Appl. Microbiol.">
        <title>Draft genome sequencing of the enigmatic yeast Saitoella complicata.</title>
        <authorList>
            <person name="Nishida H."/>
            <person name="Hamamoto M."/>
            <person name="Sugiyama J."/>
        </authorList>
    </citation>
    <scope>NUCLEOTIDE SEQUENCE [LARGE SCALE GENOMIC DNA]</scope>
    <source>
        <strain evidence="15 16">NRRL Y-17804</strain>
    </source>
</reference>
<dbReference type="SUPFAM" id="SSF55785">
    <property type="entry name" value="PYP-like sensor domain (PAS domain)"/>
    <property type="match status" value="1"/>
</dbReference>
<dbReference type="CDD" id="cd05611">
    <property type="entry name" value="STKc_Rim15_like"/>
    <property type="match status" value="1"/>
</dbReference>
<dbReference type="SUPFAM" id="SSF56112">
    <property type="entry name" value="Protein kinase-like (PK-like)"/>
    <property type="match status" value="1"/>
</dbReference>
<feature type="compositionally biased region" description="Polar residues" evidence="11">
    <location>
        <begin position="683"/>
        <end position="697"/>
    </location>
</feature>
<feature type="region of interest" description="Disordered" evidence="11">
    <location>
        <begin position="962"/>
        <end position="1022"/>
    </location>
</feature>
<feature type="compositionally biased region" description="Low complexity" evidence="11">
    <location>
        <begin position="632"/>
        <end position="653"/>
    </location>
</feature>
<dbReference type="EMBL" id="BACD03000024">
    <property type="protein sequence ID" value="GAO49619.1"/>
    <property type="molecule type" value="Genomic_DNA"/>
</dbReference>
<dbReference type="Proteomes" id="UP000033140">
    <property type="component" value="Unassembled WGS sequence"/>
</dbReference>
<dbReference type="STRING" id="698492.A0A0E9NIE5"/>
<evidence type="ECO:0000313" key="15">
    <source>
        <dbReference type="EMBL" id="GAO49619.1"/>
    </source>
</evidence>
<dbReference type="PANTHER" id="PTHR24356:SF1">
    <property type="entry name" value="SERINE_THREONINE-PROTEIN KINASE GREATWALL"/>
    <property type="match status" value="1"/>
</dbReference>
<dbReference type="FunFam" id="3.30.200.20:FF:001008">
    <property type="entry name" value="Serine/threonine-protein kinase cek1"/>
    <property type="match status" value="1"/>
</dbReference>
<feature type="region of interest" description="Disordered" evidence="11">
    <location>
        <begin position="318"/>
        <end position="366"/>
    </location>
</feature>
<evidence type="ECO:0000256" key="5">
    <source>
        <dbReference type="ARBA" id="ARBA00022741"/>
    </source>
</evidence>
<evidence type="ECO:0000256" key="3">
    <source>
        <dbReference type="ARBA" id="ARBA00022553"/>
    </source>
</evidence>
<keyword evidence="4" id="KW-0808">Transferase</keyword>
<evidence type="ECO:0000259" key="14">
    <source>
        <dbReference type="PROSITE" id="PS51285"/>
    </source>
</evidence>
<dbReference type="Pfam" id="PF00072">
    <property type="entry name" value="Response_reg"/>
    <property type="match status" value="1"/>
</dbReference>
<dbReference type="EC" id="2.7.11.1" evidence="1"/>
<dbReference type="InterPro" id="IPR008271">
    <property type="entry name" value="Ser/Thr_kinase_AS"/>
</dbReference>
<comment type="catalytic activity">
    <reaction evidence="9">
        <text>L-seryl-[protein] + ATP = O-phospho-L-seryl-[protein] + ADP + H(+)</text>
        <dbReference type="Rhea" id="RHEA:17989"/>
        <dbReference type="Rhea" id="RHEA-COMP:9863"/>
        <dbReference type="Rhea" id="RHEA-COMP:11604"/>
        <dbReference type="ChEBI" id="CHEBI:15378"/>
        <dbReference type="ChEBI" id="CHEBI:29999"/>
        <dbReference type="ChEBI" id="CHEBI:30616"/>
        <dbReference type="ChEBI" id="CHEBI:83421"/>
        <dbReference type="ChEBI" id="CHEBI:456216"/>
        <dbReference type="EC" id="2.7.11.1"/>
    </reaction>
</comment>
<reference evidence="15 16" key="2">
    <citation type="journal article" date="2014" name="J. Gen. Appl. Microbiol.">
        <title>The early diverging ascomycetous budding yeast Saitoella complicata has three histone deacetylases belonging to the Clr6, Hos2, and Rpd3 lineages.</title>
        <authorList>
            <person name="Nishida H."/>
            <person name="Matsumoto T."/>
            <person name="Kondo S."/>
            <person name="Hamamoto M."/>
            <person name="Yoshikawa H."/>
        </authorList>
    </citation>
    <scope>NUCLEOTIDE SEQUENCE [LARGE SCALE GENOMIC DNA]</scope>
    <source>
        <strain evidence="15 16">NRRL Y-17804</strain>
    </source>
</reference>
<dbReference type="CDD" id="cd17546">
    <property type="entry name" value="REC_hyHK_CKI1_RcsC-like"/>
    <property type="match status" value="1"/>
</dbReference>
<dbReference type="InterPro" id="IPR050236">
    <property type="entry name" value="Ser_Thr_kinase_AGC"/>
</dbReference>
<dbReference type="SUPFAM" id="SSF52172">
    <property type="entry name" value="CheY-like"/>
    <property type="match status" value="1"/>
</dbReference>
<dbReference type="InterPro" id="IPR000961">
    <property type="entry name" value="AGC-kinase_C"/>
</dbReference>
<dbReference type="InterPro" id="IPR011006">
    <property type="entry name" value="CheY-like_superfamily"/>
</dbReference>
<evidence type="ECO:0000256" key="11">
    <source>
        <dbReference type="SAM" id="MobiDB-lite"/>
    </source>
</evidence>
<dbReference type="InterPro" id="IPR035965">
    <property type="entry name" value="PAS-like_dom_sf"/>
</dbReference>
<evidence type="ECO:0000256" key="10">
    <source>
        <dbReference type="PROSITE-ProRule" id="PRU00169"/>
    </source>
</evidence>
<dbReference type="GO" id="GO:0000160">
    <property type="term" value="P:phosphorelay signal transduction system"/>
    <property type="evidence" value="ECO:0007669"/>
    <property type="project" value="InterPro"/>
</dbReference>
<dbReference type="InterPro" id="IPR000719">
    <property type="entry name" value="Prot_kinase_dom"/>
</dbReference>
<evidence type="ECO:0000256" key="1">
    <source>
        <dbReference type="ARBA" id="ARBA00012513"/>
    </source>
</evidence>
<feature type="modified residue" description="4-aspartylphosphate" evidence="10">
    <location>
        <position position="1594"/>
    </location>
</feature>
<dbReference type="SMART" id="SM00448">
    <property type="entry name" value="REC"/>
    <property type="match status" value="1"/>
</dbReference>
<protein>
    <recommendedName>
        <fullName evidence="1">non-specific serine/threonine protein kinase</fullName>
        <ecNumber evidence="1">2.7.11.1</ecNumber>
    </recommendedName>
</protein>
<feature type="region of interest" description="Disordered" evidence="11">
    <location>
        <begin position="547"/>
        <end position="697"/>
    </location>
</feature>